<evidence type="ECO:0000256" key="9">
    <source>
        <dbReference type="SAM" id="SignalP"/>
    </source>
</evidence>
<keyword evidence="4 7" id="KW-0574">Periplasm</keyword>
<comment type="subcellular location">
    <subcellularLocation>
        <location evidence="1 7">Periplasm</location>
    </subcellularLocation>
</comment>
<reference evidence="11 12" key="1">
    <citation type="submission" date="2020-07" db="EMBL/GenBank/DDBJ databases">
        <title>Complete genome sequence of Chitinibacter sp. 2T18.</title>
        <authorList>
            <person name="Bae J.-W."/>
            <person name="Choi J.-W."/>
        </authorList>
    </citation>
    <scope>NUCLEOTIDE SEQUENCE [LARGE SCALE GENOMIC DNA]</scope>
    <source>
        <strain evidence="11 12">2T18</strain>
    </source>
</reference>
<dbReference type="GO" id="GO:0042597">
    <property type="term" value="C:periplasmic space"/>
    <property type="evidence" value="ECO:0007669"/>
    <property type="project" value="UniProtKB-SubCell"/>
</dbReference>
<dbReference type="EMBL" id="CP058627">
    <property type="protein sequence ID" value="QLG88935.1"/>
    <property type="molecule type" value="Genomic_DNA"/>
</dbReference>
<dbReference type="PROSITE" id="PS00194">
    <property type="entry name" value="THIOREDOXIN_1"/>
    <property type="match status" value="1"/>
</dbReference>
<evidence type="ECO:0000256" key="2">
    <source>
        <dbReference type="ARBA" id="ARBA00005791"/>
    </source>
</evidence>
<dbReference type="SUPFAM" id="SSF52833">
    <property type="entry name" value="Thioredoxin-like"/>
    <property type="match status" value="1"/>
</dbReference>
<dbReference type="AlphaFoldDB" id="A0A7H9BJS8"/>
<sequence>MLKNWIKSIVLTASLLASTAAMAYTEGKDYKALAKPQPVAVAGKQEVIEFFWYGCPHCYAIEPAVESWAAKLPANVNFRRVHVMWDGRNDMEGHAKIFLALEGMGLTAKHQLAVFDAVQKDRIELRKEDVLFDWVKKQGLDLAKFKANYNGFSTQMQLNKLTETTKTYAIDGVPTFIVNGKWVTSPAMVGKEDDTITKVIDELLAKTPAAKAAAKPKK</sequence>
<evidence type="ECO:0000256" key="4">
    <source>
        <dbReference type="ARBA" id="ARBA00022764"/>
    </source>
</evidence>
<proteinExistence type="inferred from homology"/>
<keyword evidence="6" id="KW-0676">Redox-active center</keyword>
<gene>
    <name evidence="11" type="ORF">HQ393_12190</name>
</gene>
<dbReference type="PANTHER" id="PTHR35891:SF3">
    <property type="entry name" value="THIOL:DISULFIDE INTERCHANGE PROTEIN DSBL"/>
    <property type="match status" value="1"/>
</dbReference>
<dbReference type="InterPro" id="IPR013766">
    <property type="entry name" value="Thioredoxin_domain"/>
</dbReference>
<dbReference type="Gene3D" id="3.40.30.10">
    <property type="entry name" value="Glutaredoxin"/>
    <property type="match status" value="2"/>
</dbReference>
<dbReference type="InterPro" id="IPR001853">
    <property type="entry name" value="DSBA-like_thioredoxin_dom"/>
</dbReference>
<dbReference type="Proteomes" id="UP000509597">
    <property type="component" value="Chromosome"/>
</dbReference>
<dbReference type="PROSITE" id="PS51352">
    <property type="entry name" value="THIOREDOXIN_2"/>
    <property type="match status" value="1"/>
</dbReference>
<keyword evidence="5 7" id="KW-1015">Disulfide bond</keyword>
<feature type="disulfide bond" description="Redox-active" evidence="8">
    <location>
        <begin position="55"/>
        <end position="58"/>
    </location>
</feature>
<dbReference type="InterPro" id="IPR036249">
    <property type="entry name" value="Thioredoxin-like_sf"/>
</dbReference>
<keyword evidence="3 9" id="KW-0732">Signal</keyword>
<dbReference type="RefSeq" id="WP_179355437.1">
    <property type="nucleotide sequence ID" value="NZ_CP058627.1"/>
</dbReference>
<dbReference type="PANTHER" id="PTHR35891">
    <property type="entry name" value="THIOL:DISULFIDE INTERCHANGE PROTEIN DSBA"/>
    <property type="match status" value="1"/>
</dbReference>
<feature type="signal peptide" evidence="9">
    <location>
        <begin position="1"/>
        <end position="23"/>
    </location>
</feature>
<evidence type="ECO:0000256" key="8">
    <source>
        <dbReference type="PIRSR" id="PIRSR001488-1"/>
    </source>
</evidence>
<comment type="similarity">
    <text evidence="2">Belongs to the thioredoxin family. DsbA subfamily.</text>
</comment>
<organism evidence="11 12">
    <name type="scientific">Chitinibacter bivalviorum</name>
    <dbReference type="NCBI Taxonomy" id="2739434"/>
    <lineage>
        <taxon>Bacteria</taxon>
        <taxon>Pseudomonadati</taxon>
        <taxon>Pseudomonadota</taxon>
        <taxon>Betaproteobacteria</taxon>
        <taxon>Neisseriales</taxon>
        <taxon>Chitinibacteraceae</taxon>
        <taxon>Chitinibacter</taxon>
    </lineage>
</organism>
<dbReference type="PIRSF" id="PIRSF001488">
    <property type="entry name" value="Tdi_protein"/>
    <property type="match status" value="1"/>
</dbReference>
<name>A0A7H9BJS8_9NEIS</name>
<keyword evidence="12" id="KW-1185">Reference proteome</keyword>
<dbReference type="KEGG" id="chiz:HQ393_12190"/>
<evidence type="ECO:0000256" key="6">
    <source>
        <dbReference type="ARBA" id="ARBA00023284"/>
    </source>
</evidence>
<dbReference type="CDD" id="cd03019">
    <property type="entry name" value="DsbA_DsbA"/>
    <property type="match status" value="1"/>
</dbReference>
<feature type="domain" description="Thioredoxin" evidence="10">
    <location>
        <begin position="11"/>
        <end position="205"/>
    </location>
</feature>
<accession>A0A7H9BJS8</accession>
<evidence type="ECO:0000256" key="3">
    <source>
        <dbReference type="ARBA" id="ARBA00022729"/>
    </source>
</evidence>
<evidence type="ECO:0000256" key="7">
    <source>
        <dbReference type="PIRNR" id="PIRNR001488"/>
    </source>
</evidence>
<evidence type="ECO:0000256" key="5">
    <source>
        <dbReference type="ARBA" id="ARBA00023157"/>
    </source>
</evidence>
<evidence type="ECO:0000313" key="12">
    <source>
        <dbReference type="Proteomes" id="UP000509597"/>
    </source>
</evidence>
<evidence type="ECO:0000313" key="11">
    <source>
        <dbReference type="EMBL" id="QLG88935.1"/>
    </source>
</evidence>
<evidence type="ECO:0000259" key="10">
    <source>
        <dbReference type="PROSITE" id="PS51352"/>
    </source>
</evidence>
<dbReference type="InterPro" id="IPR050824">
    <property type="entry name" value="Thiol_disulfide_DsbA"/>
</dbReference>
<dbReference type="InterPro" id="IPR023205">
    <property type="entry name" value="DsbA/DsbL"/>
</dbReference>
<evidence type="ECO:0000256" key="1">
    <source>
        <dbReference type="ARBA" id="ARBA00004418"/>
    </source>
</evidence>
<dbReference type="InterPro" id="IPR017937">
    <property type="entry name" value="Thioredoxin_CS"/>
</dbReference>
<feature type="chain" id="PRO_5028834263" description="Thiol:disulfide interchange protein" evidence="9">
    <location>
        <begin position="24"/>
        <end position="218"/>
    </location>
</feature>
<dbReference type="GO" id="GO:0015036">
    <property type="term" value="F:disulfide oxidoreductase activity"/>
    <property type="evidence" value="ECO:0007669"/>
    <property type="project" value="UniProtKB-ARBA"/>
</dbReference>
<dbReference type="Pfam" id="PF01323">
    <property type="entry name" value="DSBA"/>
    <property type="match status" value="1"/>
</dbReference>
<protein>
    <recommendedName>
        <fullName evidence="7">Thiol:disulfide interchange protein</fullName>
    </recommendedName>
</protein>